<proteinExistence type="predicted"/>
<feature type="chain" id="PRO_5046250789" evidence="1">
    <location>
        <begin position="34"/>
        <end position="176"/>
    </location>
</feature>
<evidence type="ECO:0000256" key="1">
    <source>
        <dbReference type="SAM" id="SignalP"/>
    </source>
</evidence>
<dbReference type="Proteomes" id="UP001163739">
    <property type="component" value="Chromosome"/>
</dbReference>
<keyword evidence="1" id="KW-0732">Signal</keyword>
<accession>A0ABY6MZR0</accession>
<keyword evidence="3" id="KW-1185">Reference proteome</keyword>
<protein>
    <submittedName>
        <fullName evidence="2">Sn-glycerol-3-phosphate transporter</fullName>
    </submittedName>
</protein>
<name>A0ABY6MZR0_9ALTE</name>
<reference evidence="2" key="1">
    <citation type="submission" date="2022-06" db="EMBL/GenBank/DDBJ databases">
        <title>Alkalimarinus sp. nov., isolated from gut of a Alitta virens.</title>
        <authorList>
            <person name="Yang A.I."/>
            <person name="Shin N.-R."/>
        </authorList>
    </citation>
    <scope>NUCLEOTIDE SEQUENCE</scope>
    <source>
        <strain evidence="2">A2M4</strain>
    </source>
</reference>
<organism evidence="2 3">
    <name type="scientific">Alkalimarinus alittae</name>
    <dbReference type="NCBI Taxonomy" id="2961619"/>
    <lineage>
        <taxon>Bacteria</taxon>
        <taxon>Pseudomonadati</taxon>
        <taxon>Pseudomonadota</taxon>
        <taxon>Gammaproteobacteria</taxon>
        <taxon>Alteromonadales</taxon>
        <taxon>Alteromonadaceae</taxon>
        <taxon>Alkalimarinus</taxon>
    </lineage>
</organism>
<evidence type="ECO:0000313" key="3">
    <source>
        <dbReference type="Proteomes" id="UP001163739"/>
    </source>
</evidence>
<dbReference type="RefSeq" id="WP_265046770.1">
    <property type="nucleotide sequence ID" value="NZ_CP100390.1"/>
</dbReference>
<gene>
    <name evidence="2" type="ORF">NKI27_14580</name>
</gene>
<dbReference type="EMBL" id="CP100390">
    <property type="protein sequence ID" value="UZE95280.1"/>
    <property type="molecule type" value="Genomic_DNA"/>
</dbReference>
<sequence length="176" mass="19870">MAGTMTRNTTVYYFLFLLTLPFTLSLTASNATADWLEEGDQFYFQTSLYTVHYSPKDEHNNKQNLINIELQKASQWLGGLALFKNSFGQSSQFAYVGYNWTIPYTQEFMYFKFVGGLMHGYDGEYKDKIPLNQAGVAPAVIPSIGVRYKRVQSEIALFGAAGAMWTIGFNFPITGE</sequence>
<feature type="signal peptide" evidence="1">
    <location>
        <begin position="1"/>
        <end position="33"/>
    </location>
</feature>
<evidence type="ECO:0000313" key="2">
    <source>
        <dbReference type="EMBL" id="UZE95280.1"/>
    </source>
</evidence>